<feature type="domain" description="PurM-like N-terminal" evidence="2">
    <location>
        <begin position="30"/>
        <end position="148"/>
    </location>
</feature>
<dbReference type="EMBL" id="SACT01000006">
    <property type="protein sequence ID" value="RVT50228.1"/>
    <property type="molecule type" value="Genomic_DNA"/>
</dbReference>
<dbReference type="OrthoDB" id="9801934at2"/>
<dbReference type="PANTHER" id="PTHR30303">
    <property type="entry name" value="HYDROGENASE ISOENZYMES FORMATION PROTEIN HYPE"/>
    <property type="match status" value="1"/>
</dbReference>
<proteinExistence type="inferred from homology"/>
<dbReference type="InterPro" id="IPR016188">
    <property type="entry name" value="PurM-like_N"/>
</dbReference>
<comment type="similarity">
    <text evidence="1">Belongs to the HypE family.</text>
</comment>
<protein>
    <submittedName>
        <fullName evidence="4">Hydrogenase expression/formation protein HypE</fullName>
    </submittedName>
</protein>
<organism evidence="4 5">
    <name type="scientific">Rubrivivax albus</name>
    <dbReference type="NCBI Taxonomy" id="2499835"/>
    <lineage>
        <taxon>Bacteria</taxon>
        <taxon>Pseudomonadati</taxon>
        <taxon>Pseudomonadota</taxon>
        <taxon>Betaproteobacteria</taxon>
        <taxon>Burkholderiales</taxon>
        <taxon>Sphaerotilaceae</taxon>
        <taxon>Rubrivivax</taxon>
    </lineage>
</organism>
<dbReference type="GO" id="GO:0051604">
    <property type="term" value="P:protein maturation"/>
    <property type="evidence" value="ECO:0007669"/>
    <property type="project" value="TreeGrafter"/>
</dbReference>
<comment type="caution">
    <text evidence="4">The sequence shown here is derived from an EMBL/GenBank/DDBJ whole genome shotgun (WGS) entry which is preliminary data.</text>
</comment>
<dbReference type="Gene3D" id="3.30.1330.10">
    <property type="entry name" value="PurM-like, N-terminal domain"/>
    <property type="match status" value="1"/>
</dbReference>
<dbReference type="Pfam" id="PF02769">
    <property type="entry name" value="AIRS_C"/>
    <property type="match status" value="1"/>
</dbReference>
<evidence type="ECO:0000313" key="4">
    <source>
        <dbReference type="EMBL" id="RVT50228.1"/>
    </source>
</evidence>
<dbReference type="PANTHER" id="PTHR30303:SF0">
    <property type="entry name" value="CARBAMOYL DEHYDRATASE HYPE"/>
    <property type="match status" value="1"/>
</dbReference>
<evidence type="ECO:0000313" key="5">
    <source>
        <dbReference type="Proteomes" id="UP000288178"/>
    </source>
</evidence>
<evidence type="ECO:0000259" key="3">
    <source>
        <dbReference type="Pfam" id="PF02769"/>
    </source>
</evidence>
<dbReference type="AlphaFoldDB" id="A0A3S2TLL2"/>
<gene>
    <name evidence="4" type="primary">hypE</name>
    <name evidence="4" type="ORF">ENE75_17535</name>
</gene>
<dbReference type="InterPro" id="IPR036921">
    <property type="entry name" value="PurM-like_N_sf"/>
</dbReference>
<dbReference type="InterPro" id="IPR010918">
    <property type="entry name" value="PurM-like_C_dom"/>
</dbReference>
<evidence type="ECO:0000256" key="1">
    <source>
        <dbReference type="ARBA" id="ARBA00006243"/>
    </source>
</evidence>
<dbReference type="CDD" id="cd02197">
    <property type="entry name" value="HypE"/>
    <property type="match status" value="1"/>
</dbReference>
<feature type="domain" description="PurM-like C-terminal" evidence="3">
    <location>
        <begin position="160"/>
        <end position="313"/>
    </location>
</feature>
<dbReference type="Gene3D" id="3.90.650.10">
    <property type="entry name" value="PurM-like C-terminal domain"/>
    <property type="match status" value="1"/>
</dbReference>
<dbReference type="InterPro" id="IPR011854">
    <property type="entry name" value="HypE"/>
</dbReference>
<dbReference type="NCBIfam" id="TIGR02124">
    <property type="entry name" value="hypE"/>
    <property type="match status" value="1"/>
</dbReference>
<dbReference type="RefSeq" id="WP_128199737.1">
    <property type="nucleotide sequence ID" value="NZ_SACT01000006.1"/>
</dbReference>
<keyword evidence="5" id="KW-1185">Reference proteome</keyword>
<reference evidence="4 5" key="1">
    <citation type="submission" date="2019-01" db="EMBL/GenBank/DDBJ databases">
        <authorList>
            <person name="Chen W.-M."/>
        </authorList>
    </citation>
    <scope>NUCLEOTIDE SEQUENCE [LARGE SCALE GENOMIC DNA]</scope>
    <source>
        <strain evidence="4 5">ICH-3</strain>
    </source>
</reference>
<dbReference type="PIRSF" id="PIRSF005644">
    <property type="entry name" value="Hdrgns_mtr_HypE"/>
    <property type="match status" value="1"/>
</dbReference>
<sequence>MNHGAGGRASAQLVDEVFARAFDNPLLRPGNDGAVMAPPPDLLEGGRLVMACDGHVVSPLFFAGGDLGCLAVHGTVNDVAMMGARPLWLSASFILEEGFPLADLKRLVDSMAAAAREAGVAIVTGDTKVVEQGKGDGCFVATTGVGVVPRGVDVGGANARPGDVLLLSGSIGEHGVAVLSTRESLAFDAPVASDTAALHGLVAAMLAAAPPGTVRVMRDPTRGGLGTTLNEIARQSGVGIVLDEASIPVQPAVEAACELLGLDVLYLANEGKLVAVVAPEAADAVLAAMRAHPLGGQAVKIGTVQADEHRFVQMHTRFGGKRIVDWLSGEPLPRIC</sequence>
<dbReference type="InterPro" id="IPR036676">
    <property type="entry name" value="PurM-like_C_sf"/>
</dbReference>
<evidence type="ECO:0000259" key="2">
    <source>
        <dbReference type="Pfam" id="PF00586"/>
    </source>
</evidence>
<dbReference type="SUPFAM" id="SSF55326">
    <property type="entry name" value="PurM N-terminal domain-like"/>
    <property type="match status" value="1"/>
</dbReference>
<dbReference type="SUPFAM" id="SSF56042">
    <property type="entry name" value="PurM C-terminal domain-like"/>
    <property type="match status" value="1"/>
</dbReference>
<dbReference type="Proteomes" id="UP000288178">
    <property type="component" value="Unassembled WGS sequence"/>
</dbReference>
<dbReference type="Pfam" id="PF00586">
    <property type="entry name" value="AIRS"/>
    <property type="match status" value="1"/>
</dbReference>
<accession>A0A3S2TLL2</accession>
<name>A0A3S2TLL2_9BURK</name>